<keyword evidence="2" id="KW-1185">Reference proteome</keyword>
<organism evidence="1 2">
    <name type="scientific">Sesamum alatum</name>
    <dbReference type="NCBI Taxonomy" id="300844"/>
    <lineage>
        <taxon>Eukaryota</taxon>
        <taxon>Viridiplantae</taxon>
        <taxon>Streptophyta</taxon>
        <taxon>Embryophyta</taxon>
        <taxon>Tracheophyta</taxon>
        <taxon>Spermatophyta</taxon>
        <taxon>Magnoliopsida</taxon>
        <taxon>eudicotyledons</taxon>
        <taxon>Gunneridae</taxon>
        <taxon>Pentapetalae</taxon>
        <taxon>asterids</taxon>
        <taxon>lamiids</taxon>
        <taxon>Lamiales</taxon>
        <taxon>Pedaliaceae</taxon>
        <taxon>Sesamum</taxon>
    </lineage>
</organism>
<protein>
    <submittedName>
        <fullName evidence="1">Uncharacterized protein</fullName>
    </submittedName>
</protein>
<accession>A0AAE2C910</accession>
<proteinExistence type="predicted"/>
<reference evidence="1" key="2">
    <citation type="journal article" date="2024" name="Plant">
        <title>Genomic evolution and insights into agronomic trait innovations of Sesamum species.</title>
        <authorList>
            <person name="Miao H."/>
            <person name="Wang L."/>
            <person name="Qu L."/>
            <person name="Liu H."/>
            <person name="Sun Y."/>
            <person name="Le M."/>
            <person name="Wang Q."/>
            <person name="Wei S."/>
            <person name="Zheng Y."/>
            <person name="Lin W."/>
            <person name="Duan Y."/>
            <person name="Cao H."/>
            <person name="Xiong S."/>
            <person name="Wang X."/>
            <person name="Wei L."/>
            <person name="Li C."/>
            <person name="Ma Q."/>
            <person name="Ju M."/>
            <person name="Zhao R."/>
            <person name="Li G."/>
            <person name="Mu C."/>
            <person name="Tian Q."/>
            <person name="Mei H."/>
            <person name="Zhang T."/>
            <person name="Gao T."/>
            <person name="Zhang H."/>
        </authorList>
    </citation>
    <scope>NUCLEOTIDE SEQUENCE</scope>
    <source>
        <strain evidence="1">3651</strain>
    </source>
</reference>
<name>A0AAE2C910_9LAMI</name>
<evidence type="ECO:0000313" key="2">
    <source>
        <dbReference type="Proteomes" id="UP001293254"/>
    </source>
</evidence>
<comment type="caution">
    <text evidence="1">The sequence shown here is derived from an EMBL/GenBank/DDBJ whole genome shotgun (WGS) entry which is preliminary data.</text>
</comment>
<dbReference type="AlphaFoldDB" id="A0AAE2C910"/>
<evidence type="ECO:0000313" key="1">
    <source>
        <dbReference type="EMBL" id="KAK4413477.1"/>
    </source>
</evidence>
<sequence length="191" mass="21245">MPTDLTHLCVALCQILCGHLHFCVKQKHSYAAHLQFDRENNQTISALSPLMHQPLFISHLRCTVCSKSKPCLNSSQSLGTFNLLWILLKHLLGTSTFLGVAIHRAPIGQLAASVLVETISLVRQSPFPDYLYIQIEFPTVTRKLITQIMCFPPSLWVSVSFSCTSSRGGMSPGLVKLDYVLRLCTSNSKDN</sequence>
<dbReference type="Proteomes" id="UP001293254">
    <property type="component" value="Unassembled WGS sequence"/>
</dbReference>
<gene>
    <name evidence="1" type="ORF">Salat_2760300</name>
</gene>
<reference evidence="1" key="1">
    <citation type="submission" date="2020-06" db="EMBL/GenBank/DDBJ databases">
        <authorList>
            <person name="Li T."/>
            <person name="Hu X."/>
            <person name="Zhang T."/>
            <person name="Song X."/>
            <person name="Zhang H."/>
            <person name="Dai N."/>
            <person name="Sheng W."/>
            <person name="Hou X."/>
            <person name="Wei L."/>
        </authorList>
    </citation>
    <scope>NUCLEOTIDE SEQUENCE</scope>
    <source>
        <strain evidence="1">3651</strain>
        <tissue evidence="1">Leaf</tissue>
    </source>
</reference>
<dbReference type="EMBL" id="JACGWO010000012">
    <property type="protein sequence ID" value="KAK4413477.1"/>
    <property type="molecule type" value="Genomic_DNA"/>
</dbReference>